<evidence type="ECO:0000313" key="4">
    <source>
        <dbReference type="EMBL" id="KAL2046623.1"/>
    </source>
</evidence>
<sequence length="259" mass="27632">MALKNIFMMKLCIYLYRLLTLLVPTLASPSKALEPRGASQCGQYSSISTGTFTIASNEWGASYGSGSQCSQINSLSGSSLAWQTTWTWANNPNNVKSYTNVESSTTSCKQLSTYKTIPTVWSWSYSGSALRANVAYDTFVGTSCTGAQAYEVMVWLGDFGGVSPLSDNGYPPTPTATPTIGNTAFNLIVGTNAATTVYSFVAQKNATSYSGDLLAFYEYLETNEGLPSSDYLQTIQAGSEVFTGSGAEFLTTAYAISSS</sequence>
<dbReference type="InterPro" id="IPR013319">
    <property type="entry name" value="GH11/12"/>
</dbReference>
<comment type="caution">
    <text evidence="4">The sequence shown here is derived from an EMBL/GenBank/DDBJ whole genome shotgun (WGS) entry which is preliminary data.</text>
</comment>
<accession>A0ABR4ANG2</accession>
<feature type="signal peptide" evidence="3">
    <location>
        <begin position="1"/>
        <end position="27"/>
    </location>
</feature>
<feature type="chain" id="PRO_5045520505" description="Xyloglucan-specific endo-beta-1,4-glucanase A" evidence="3">
    <location>
        <begin position="28"/>
        <end position="259"/>
    </location>
</feature>
<dbReference type="InterPro" id="IPR002594">
    <property type="entry name" value="GH12"/>
</dbReference>
<evidence type="ECO:0000256" key="2">
    <source>
        <dbReference type="RuleBase" id="RU361163"/>
    </source>
</evidence>
<keyword evidence="2" id="KW-0326">Glycosidase</keyword>
<dbReference type="SUPFAM" id="SSF49899">
    <property type="entry name" value="Concanavalin A-like lectins/glucanases"/>
    <property type="match status" value="1"/>
</dbReference>
<dbReference type="PANTHER" id="PTHR34002">
    <property type="entry name" value="BLR1656 PROTEIN"/>
    <property type="match status" value="1"/>
</dbReference>
<evidence type="ECO:0000256" key="3">
    <source>
        <dbReference type="SAM" id="SignalP"/>
    </source>
</evidence>
<reference evidence="4 5" key="1">
    <citation type="submission" date="2024-09" db="EMBL/GenBank/DDBJ databases">
        <title>Rethinking Asexuality: The Enigmatic Case of Functional Sexual Genes in Lepraria (Stereocaulaceae).</title>
        <authorList>
            <person name="Doellman M."/>
            <person name="Sun Y."/>
            <person name="Barcenas-Pena A."/>
            <person name="Lumbsch H.T."/>
            <person name="Grewe F."/>
        </authorList>
    </citation>
    <scope>NUCLEOTIDE SEQUENCE [LARGE SCALE GENOMIC DNA]</scope>
    <source>
        <strain evidence="4 5">Grewe 0041</strain>
    </source>
</reference>
<dbReference type="InterPro" id="IPR013320">
    <property type="entry name" value="ConA-like_dom_sf"/>
</dbReference>
<comment type="similarity">
    <text evidence="1 2">Belongs to the glycosyl hydrolase 12 (cellulase H) family.</text>
</comment>
<dbReference type="Proteomes" id="UP001590951">
    <property type="component" value="Unassembled WGS sequence"/>
</dbReference>
<evidence type="ECO:0000256" key="1">
    <source>
        <dbReference type="ARBA" id="ARBA00005519"/>
    </source>
</evidence>
<evidence type="ECO:0000313" key="5">
    <source>
        <dbReference type="Proteomes" id="UP001590951"/>
    </source>
</evidence>
<protein>
    <recommendedName>
        <fullName evidence="6">Xyloglucan-specific endo-beta-1,4-glucanase A</fullName>
    </recommendedName>
</protein>
<keyword evidence="5" id="KW-1185">Reference proteome</keyword>
<dbReference type="Pfam" id="PF01670">
    <property type="entry name" value="Glyco_hydro_12"/>
    <property type="match status" value="1"/>
</dbReference>
<keyword evidence="2" id="KW-0378">Hydrolase</keyword>
<evidence type="ECO:0008006" key="6">
    <source>
        <dbReference type="Google" id="ProtNLM"/>
    </source>
</evidence>
<proteinExistence type="inferred from homology"/>
<organism evidence="4 5">
    <name type="scientific">Lepraria finkii</name>
    <dbReference type="NCBI Taxonomy" id="1340010"/>
    <lineage>
        <taxon>Eukaryota</taxon>
        <taxon>Fungi</taxon>
        <taxon>Dikarya</taxon>
        <taxon>Ascomycota</taxon>
        <taxon>Pezizomycotina</taxon>
        <taxon>Lecanoromycetes</taxon>
        <taxon>OSLEUM clade</taxon>
        <taxon>Lecanoromycetidae</taxon>
        <taxon>Lecanorales</taxon>
        <taxon>Lecanorineae</taxon>
        <taxon>Stereocaulaceae</taxon>
        <taxon>Lepraria</taxon>
    </lineage>
</organism>
<keyword evidence="2" id="KW-0624">Polysaccharide degradation</keyword>
<keyword evidence="3" id="KW-0732">Signal</keyword>
<dbReference type="Gene3D" id="2.60.120.180">
    <property type="match status" value="1"/>
</dbReference>
<dbReference type="PANTHER" id="PTHR34002:SF9">
    <property type="entry name" value="XYLOGLUCAN-SPECIFIC ENDO-BETA-1,4-GLUCANASE A"/>
    <property type="match status" value="1"/>
</dbReference>
<dbReference type="EMBL" id="JBHFEH010000111">
    <property type="protein sequence ID" value="KAL2046623.1"/>
    <property type="molecule type" value="Genomic_DNA"/>
</dbReference>
<name>A0ABR4ANG2_9LECA</name>
<keyword evidence="2" id="KW-0119">Carbohydrate metabolism</keyword>
<gene>
    <name evidence="4" type="ORF">ABVK25_011704</name>
</gene>